<gene>
    <name evidence="1" type="ORF">SCLCIDRAFT_22270</name>
</gene>
<keyword evidence="2" id="KW-1185">Reference proteome</keyword>
<dbReference type="HOGENOM" id="CLU_002498_2_0_1"/>
<dbReference type="OrthoDB" id="3208495at2759"/>
<dbReference type="InterPro" id="IPR041078">
    <property type="entry name" value="Plavaka"/>
</dbReference>
<dbReference type="AlphaFoldDB" id="A0A0C3ECI8"/>
<dbReference type="Proteomes" id="UP000053989">
    <property type="component" value="Unassembled WGS sequence"/>
</dbReference>
<reference evidence="1 2" key="1">
    <citation type="submission" date="2014-04" db="EMBL/GenBank/DDBJ databases">
        <authorList>
            <consortium name="DOE Joint Genome Institute"/>
            <person name="Kuo A."/>
            <person name="Kohler A."/>
            <person name="Nagy L.G."/>
            <person name="Floudas D."/>
            <person name="Copeland A."/>
            <person name="Barry K.W."/>
            <person name="Cichocki N."/>
            <person name="Veneault-Fourrey C."/>
            <person name="LaButti K."/>
            <person name="Lindquist E.A."/>
            <person name="Lipzen A."/>
            <person name="Lundell T."/>
            <person name="Morin E."/>
            <person name="Murat C."/>
            <person name="Sun H."/>
            <person name="Tunlid A."/>
            <person name="Henrissat B."/>
            <person name="Grigoriev I.V."/>
            <person name="Hibbett D.S."/>
            <person name="Martin F."/>
            <person name="Nordberg H.P."/>
            <person name="Cantor M.N."/>
            <person name="Hua S.X."/>
        </authorList>
    </citation>
    <scope>NUCLEOTIDE SEQUENCE [LARGE SCALE GENOMIC DNA]</scope>
    <source>
        <strain evidence="1 2">Foug A</strain>
    </source>
</reference>
<evidence type="ECO:0000313" key="2">
    <source>
        <dbReference type="Proteomes" id="UP000053989"/>
    </source>
</evidence>
<dbReference type="Pfam" id="PF18759">
    <property type="entry name" value="Plavaka"/>
    <property type="match status" value="1"/>
</dbReference>
<dbReference type="EMBL" id="KN822019">
    <property type="protein sequence ID" value="KIM66059.1"/>
    <property type="molecule type" value="Genomic_DNA"/>
</dbReference>
<dbReference type="InParanoid" id="A0A0C3ECI8"/>
<accession>A0A0C3ECI8</accession>
<evidence type="ECO:0000313" key="1">
    <source>
        <dbReference type="EMBL" id="KIM66059.1"/>
    </source>
</evidence>
<reference evidence="2" key="2">
    <citation type="submission" date="2015-01" db="EMBL/GenBank/DDBJ databases">
        <title>Evolutionary Origins and Diversification of the Mycorrhizal Mutualists.</title>
        <authorList>
            <consortium name="DOE Joint Genome Institute"/>
            <consortium name="Mycorrhizal Genomics Consortium"/>
            <person name="Kohler A."/>
            <person name="Kuo A."/>
            <person name="Nagy L.G."/>
            <person name="Floudas D."/>
            <person name="Copeland A."/>
            <person name="Barry K.W."/>
            <person name="Cichocki N."/>
            <person name="Veneault-Fourrey C."/>
            <person name="LaButti K."/>
            <person name="Lindquist E.A."/>
            <person name="Lipzen A."/>
            <person name="Lundell T."/>
            <person name="Morin E."/>
            <person name="Murat C."/>
            <person name="Riley R."/>
            <person name="Ohm R."/>
            <person name="Sun H."/>
            <person name="Tunlid A."/>
            <person name="Henrissat B."/>
            <person name="Grigoriev I.V."/>
            <person name="Hibbett D.S."/>
            <person name="Martin F."/>
        </authorList>
    </citation>
    <scope>NUCLEOTIDE SEQUENCE [LARGE SCALE GENOMIC DNA]</scope>
    <source>
        <strain evidence="2">Foug A</strain>
    </source>
</reference>
<dbReference type="STRING" id="1036808.A0A0C3ECI8"/>
<protein>
    <submittedName>
        <fullName evidence="1">Uncharacterized protein</fullName>
    </submittedName>
</protein>
<name>A0A0C3ECI8_9AGAM</name>
<sequence>MMGLSSLCQPNFTDGNEGITRPSNPLYPDLNETSLLLGDWYWNYEHQKSQISFKKLLDIIGHPDYHPNDVQNTNWAGINQILGSSDVPDDKTKGTFKWLDGGIGWKKMTIWICVPFHRRTQNPGPKEYIVEGFYHCSLVDIICENVSDPTHHQLLHYKPYKFHWQPPHKANNVRVYGELYTSESLLTAQCQLQDSLPELRCTLPRHIIGLMLWSDATYLTTFGTAKLWPLYVYMGNKLKYMHCKPSSNLCSHAAYFHTLPDAFKDFVAENASENTPGDSLFTHCHRELFHVQWGILLDAEFVKAYHHGVVCHCFDGIDHQLYPRIFTYSADYPEKVLTATIWNMGAYLCPRCLTPKSGFHQIATERDMLQWKLLQHCDNKDRRNKVVTTRRLIYKKHYVVHSSQVEELLKNESLVPTLNAFSESLSPTGFDLFRMLVIDLLHEFELGLAGFQAGPKESLPENPEDHHHIGHTQKFPEDLLLFVRKNSDDPLTKSFIPWLKAHLLPHVRALHEVEVSGTSIFDIDQAVASDEDSMQHLSTLSQVIFKADHIYCHHLFHVNYTTYDIHRAQDTINP</sequence>
<proteinExistence type="predicted"/>
<organism evidence="1 2">
    <name type="scientific">Scleroderma citrinum Foug A</name>
    <dbReference type="NCBI Taxonomy" id="1036808"/>
    <lineage>
        <taxon>Eukaryota</taxon>
        <taxon>Fungi</taxon>
        <taxon>Dikarya</taxon>
        <taxon>Basidiomycota</taxon>
        <taxon>Agaricomycotina</taxon>
        <taxon>Agaricomycetes</taxon>
        <taxon>Agaricomycetidae</taxon>
        <taxon>Boletales</taxon>
        <taxon>Sclerodermatineae</taxon>
        <taxon>Sclerodermataceae</taxon>
        <taxon>Scleroderma</taxon>
    </lineage>
</organism>